<keyword evidence="2" id="KW-0472">Membrane</keyword>
<gene>
    <name evidence="3" type="ORF">B0I22_1108</name>
</gene>
<feature type="coiled-coil region" evidence="1">
    <location>
        <begin position="50"/>
        <end position="105"/>
    </location>
</feature>
<dbReference type="RefSeq" id="WP_133943574.1">
    <property type="nucleotide sequence ID" value="NZ_SOEO01000001.1"/>
</dbReference>
<feature type="transmembrane region" description="Helical" evidence="2">
    <location>
        <begin position="31"/>
        <end position="53"/>
    </location>
</feature>
<evidence type="ECO:0008006" key="5">
    <source>
        <dbReference type="Google" id="ProtNLM"/>
    </source>
</evidence>
<comment type="caution">
    <text evidence="3">The sequence shown here is derived from an EMBL/GenBank/DDBJ whole genome shotgun (WGS) entry which is preliminary data.</text>
</comment>
<accession>A0A4R8IJB3</accession>
<dbReference type="OrthoDB" id="1203227at2"/>
<sequence length="189" mass="22604">MMKLLFTFIFFSANGRYIQNMQEISFFKESNVLIIFSILLSSILLVIIINARLKRKNTIKKKALQDAERELIRKQEIILQRELEKKELEHKINDAFEEVLQLAKTNNPAFLARFKEVYPEFYQNLLSQYPQLLNSEMTFCAYLKLNLTSKEIASYTFVTHKAIELRKNRFRKKMNISSEENLYIWIDKF</sequence>
<protein>
    <recommendedName>
        <fullName evidence="5">HTH luxR-type domain-containing protein</fullName>
    </recommendedName>
</protein>
<proteinExistence type="predicted"/>
<keyword evidence="1" id="KW-0175">Coiled coil</keyword>
<keyword evidence="2" id="KW-0812">Transmembrane</keyword>
<dbReference type="GO" id="GO:0006355">
    <property type="term" value="P:regulation of DNA-templated transcription"/>
    <property type="evidence" value="ECO:0007669"/>
    <property type="project" value="InterPro"/>
</dbReference>
<evidence type="ECO:0000256" key="2">
    <source>
        <dbReference type="SAM" id="Phobius"/>
    </source>
</evidence>
<dbReference type="SUPFAM" id="SSF46894">
    <property type="entry name" value="C-terminal effector domain of the bipartite response regulators"/>
    <property type="match status" value="1"/>
</dbReference>
<organism evidence="3 4">
    <name type="scientific">Epilithonimonas xixisoli</name>
    <dbReference type="NCBI Taxonomy" id="1476462"/>
    <lineage>
        <taxon>Bacteria</taxon>
        <taxon>Pseudomonadati</taxon>
        <taxon>Bacteroidota</taxon>
        <taxon>Flavobacteriia</taxon>
        <taxon>Flavobacteriales</taxon>
        <taxon>Weeksellaceae</taxon>
        <taxon>Chryseobacterium group</taxon>
        <taxon>Epilithonimonas</taxon>
    </lineage>
</organism>
<reference evidence="3 4" key="1">
    <citation type="submission" date="2019-03" db="EMBL/GenBank/DDBJ databases">
        <title>Genomic Encyclopedia of Type Strains, Phase III (KMG-III): the genomes of soil and plant-associated and newly described type strains.</title>
        <authorList>
            <person name="Whitman W."/>
        </authorList>
    </citation>
    <scope>NUCLEOTIDE SEQUENCE [LARGE SCALE GENOMIC DNA]</scope>
    <source>
        <strain evidence="3 4">CGMCC 1.12802</strain>
    </source>
</reference>
<dbReference type="EMBL" id="SOEO01000001">
    <property type="protein sequence ID" value="TDX86945.1"/>
    <property type="molecule type" value="Genomic_DNA"/>
</dbReference>
<evidence type="ECO:0000313" key="4">
    <source>
        <dbReference type="Proteomes" id="UP000295313"/>
    </source>
</evidence>
<keyword evidence="4" id="KW-1185">Reference proteome</keyword>
<dbReference type="GO" id="GO:0003677">
    <property type="term" value="F:DNA binding"/>
    <property type="evidence" value="ECO:0007669"/>
    <property type="project" value="InterPro"/>
</dbReference>
<evidence type="ECO:0000256" key="1">
    <source>
        <dbReference type="SAM" id="Coils"/>
    </source>
</evidence>
<evidence type="ECO:0000313" key="3">
    <source>
        <dbReference type="EMBL" id="TDX86945.1"/>
    </source>
</evidence>
<dbReference type="Proteomes" id="UP000295313">
    <property type="component" value="Unassembled WGS sequence"/>
</dbReference>
<keyword evidence="2" id="KW-1133">Transmembrane helix</keyword>
<name>A0A4R8IJB3_9FLAO</name>
<dbReference type="AlphaFoldDB" id="A0A4R8IJB3"/>
<dbReference type="InterPro" id="IPR016032">
    <property type="entry name" value="Sig_transdc_resp-reg_C-effctor"/>
</dbReference>